<dbReference type="EMBL" id="BMMF01000005">
    <property type="protein sequence ID" value="GGK34677.1"/>
    <property type="molecule type" value="Genomic_DNA"/>
</dbReference>
<name>A0A917V3I3_9HYPH</name>
<gene>
    <name evidence="1" type="ORF">GCM10011322_21750</name>
</gene>
<accession>A0A917V3I3</accession>
<dbReference type="AlphaFoldDB" id="A0A917V3I3"/>
<sequence>MAPASAGFACLMPVTSSLMRKVYAASRALGRGAFVEADGARCAVASRRSILRLAISACAFPPHPRGRAARGTSLAKRGWAREDASRRDGHAHALGISNWQG</sequence>
<evidence type="ECO:0000313" key="1">
    <source>
        <dbReference type="EMBL" id="GGK34677.1"/>
    </source>
</evidence>
<comment type="caution">
    <text evidence="1">The sequence shown here is derived from an EMBL/GenBank/DDBJ whole genome shotgun (WGS) entry which is preliminary data.</text>
</comment>
<protein>
    <submittedName>
        <fullName evidence="1">Uncharacterized protein</fullName>
    </submittedName>
</protein>
<evidence type="ECO:0000313" key="2">
    <source>
        <dbReference type="Proteomes" id="UP000600449"/>
    </source>
</evidence>
<dbReference type="Proteomes" id="UP000600449">
    <property type="component" value="Unassembled WGS sequence"/>
</dbReference>
<reference evidence="1 2" key="1">
    <citation type="journal article" date="2014" name="Int. J. Syst. Evol. Microbiol.">
        <title>Complete genome sequence of Corynebacterium casei LMG S-19264T (=DSM 44701T), isolated from a smear-ripened cheese.</title>
        <authorList>
            <consortium name="US DOE Joint Genome Institute (JGI-PGF)"/>
            <person name="Walter F."/>
            <person name="Albersmeier A."/>
            <person name="Kalinowski J."/>
            <person name="Ruckert C."/>
        </authorList>
    </citation>
    <scope>NUCLEOTIDE SEQUENCE [LARGE SCALE GENOMIC DNA]</scope>
    <source>
        <strain evidence="1 2">CGMCC 1.9161</strain>
    </source>
</reference>
<keyword evidence="2" id="KW-1185">Reference proteome</keyword>
<organism evidence="1 2">
    <name type="scientific">Salinarimonas ramus</name>
    <dbReference type="NCBI Taxonomy" id="690164"/>
    <lineage>
        <taxon>Bacteria</taxon>
        <taxon>Pseudomonadati</taxon>
        <taxon>Pseudomonadota</taxon>
        <taxon>Alphaproteobacteria</taxon>
        <taxon>Hyphomicrobiales</taxon>
        <taxon>Salinarimonadaceae</taxon>
        <taxon>Salinarimonas</taxon>
    </lineage>
</organism>
<proteinExistence type="predicted"/>